<dbReference type="OrthoDB" id="6283463at2759"/>
<evidence type="ECO:0000256" key="3">
    <source>
        <dbReference type="ARBA" id="ARBA00023242"/>
    </source>
</evidence>
<dbReference type="PANTHER" id="PTHR12446:SF34">
    <property type="entry name" value="PROTEIN LIN-54 HOMOLOG"/>
    <property type="match status" value="1"/>
</dbReference>
<protein>
    <recommendedName>
        <fullName evidence="4">CRC domain-containing protein</fullName>
    </recommendedName>
</protein>
<gene>
    <name evidence="5" type="ORF">SteCoe_34317</name>
</gene>
<evidence type="ECO:0000313" key="5">
    <source>
        <dbReference type="EMBL" id="OMJ68280.1"/>
    </source>
</evidence>
<evidence type="ECO:0000256" key="1">
    <source>
        <dbReference type="ARBA" id="ARBA00004123"/>
    </source>
</evidence>
<dbReference type="AlphaFoldDB" id="A0A1R2AV64"/>
<dbReference type="SMART" id="SM01114">
    <property type="entry name" value="CXC"/>
    <property type="match status" value="2"/>
</dbReference>
<sequence>MEQEYYKIYSSKNVPSSPFGDYCLQDLPIISDTSIIPMMSKLTKKKLFYLVATALKHSDEQTNKKEIILSGCNCVKTKCLKLYCECFANSSKCTKACKCRSCNNNENDEIRVKAITEALERNPAAFQHSRYTCTRGCNCRWSGCRKKYCECFLNGVSCSAVCRCQMCKNIKSG</sequence>
<dbReference type="PROSITE" id="PS51634">
    <property type="entry name" value="CRC"/>
    <property type="match status" value="1"/>
</dbReference>
<proteinExistence type="inferred from homology"/>
<dbReference type="Pfam" id="PF03638">
    <property type="entry name" value="TCR"/>
    <property type="match status" value="2"/>
</dbReference>
<dbReference type="GO" id="GO:0006355">
    <property type="term" value="P:regulation of DNA-templated transcription"/>
    <property type="evidence" value="ECO:0007669"/>
    <property type="project" value="TreeGrafter"/>
</dbReference>
<comment type="caution">
    <text evidence="5">The sequence shown here is derived from an EMBL/GenBank/DDBJ whole genome shotgun (WGS) entry which is preliminary data.</text>
</comment>
<dbReference type="EMBL" id="MPUH01001356">
    <property type="protein sequence ID" value="OMJ68280.1"/>
    <property type="molecule type" value="Genomic_DNA"/>
</dbReference>
<evidence type="ECO:0000256" key="2">
    <source>
        <dbReference type="ARBA" id="ARBA00007267"/>
    </source>
</evidence>
<comment type="similarity">
    <text evidence="2">Belongs to the lin-54 family.</text>
</comment>
<feature type="domain" description="CRC" evidence="4">
    <location>
        <begin position="68"/>
        <end position="172"/>
    </location>
</feature>
<keyword evidence="6" id="KW-1185">Reference proteome</keyword>
<keyword evidence="3" id="KW-0539">Nucleus</keyword>
<reference evidence="5 6" key="1">
    <citation type="submission" date="2016-11" db="EMBL/GenBank/DDBJ databases">
        <title>The macronuclear genome of Stentor coeruleus: a giant cell with tiny introns.</title>
        <authorList>
            <person name="Slabodnick M."/>
            <person name="Ruby J.G."/>
            <person name="Reiff S.B."/>
            <person name="Swart E.C."/>
            <person name="Gosai S."/>
            <person name="Prabakaran S."/>
            <person name="Witkowska E."/>
            <person name="Larue G.E."/>
            <person name="Fisher S."/>
            <person name="Freeman R.M."/>
            <person name="Gunawardena J."/>
            <person name="Chu W."/>
            <person name="Stover N.A."/>
            <person name="Gregory B.D."/>
            <person name="Nowacki M."/>
            <person name="Derisi J."/>
            <person name="Roy S.W."/>
            <person name="Marshall W.F."/>
            <person name="Sood P."/>
        </authorList>
    </citation>
    <scope>NUCLEOTIDE SEQUENCE [LARGE SCALE GENOMIC DNA]</scope>
    <source>
        <strain evidence="5">WM001</strain>
    </source>
</reference>
<dbReference type="InterPro" id="IPR028307">
    <property type="entry name" value="Lin-54_fam"/>
</dbReference>
<accession>A0A1R2AV64</accession>
<comment type="subcellular location">
    <subcellularLocation>
        <location evidence="1">Nucleus</location>
    </subcellularLocation>
</comment>
<dbReference type="InterPro" id="IPR033467">
    <property type="entry name" value="Tesmin/TSO1-like_CXC"/>
</dbReference>
<evidence type="ECO:0000313" key="6">
    <source>
        <dbReference type="Proteomes" id="UP000187209"/>
    </source>
</evidence>
<dbReference type="PANTHER" id="PTHR12446">
    <property type="entry name" value="TESMIN/TSO1-RELATED"/>
    <property type="match status" value="1"/>
</dbReference>
<name>A0A1R2AV64_9CILI</name>
<dbReference type="GO" id="GO:0005634">
    <property type="term" value="C:nucleus"/>
    <property type="evidence" value="ECO:0007669"/>
    <property type="project" value="UniProtKB-SubCell"/>
</dbReference>
<dbReference type="Proteomes" id="UP000187209">
    <property type="component" value="Unassembled WGS sequence"/>
</dbReference>
<evidence type="ECO:0000259" key="4">
    <source>
        <dbReference type="PROSITE" id="PS51634"/>
    </source>
</evidence>
<dbReference type="InterPro" id="IPR005172">
    <property type="entry name" value="CRC"/>
</dbReference>
<organism evidence="5 6">
    <name type="scientific">Stentor coeruleus</name>
    <dbReference type="NCBI Taxonomy" id="5963"/>
    <lineage>
        <taxon>Eukaryota</taxon>
        <taxon>Sar</taxon>
        <taxon>Alveolata</taxon>
        <taxon>Ciliophora</taxon>
        <taxon>Postciliodesmatophora</taxon>
        <taxon>Heterotrichea</taxon>
        <taxon>Heterotrichida</taxon>
        <taxon>Stentoridae</taxon>
        <taxon>Stentor</taxon>
    </lineage>
</organism>